<feature type="domain" description="6-phosphogluconate dehydrogenase NADP-binding" evidence="4">
    <location>
        <begin position="5"/>
        <end position="164"/>
    </location>
</feature>
<dbReference type="InterPro" id="IPR008927">
    <property type="entry name" value="6-PGluconate_DH-like_C_sf"/>
</dbReference>
<accession>A0A7J0BX42</accession>
<dbReference type="InterPro" id="IPR013328">
    <property type="entry name" value="6PGD_dom2"/>
</dbReference>
<keyword evidence="7" id="KW-1185">Reference proteome</keyword>
<dbReference type="Pfam" id="PF14833">
    <property type="entry name" value="NAD_binding_11"/>
    <property type="match status" value="1"/>
</dbReference>
<dbReference type="InterPro" id="IPR015815">
    <property type="entry name" value="HIBADH-related"/>
</dbReference>
<dbReference type="SUPFAM" id="SSF51735">
    <property type="entry name" value="NAD(P)-binding Rossmann-fold domains"/>
    <property type="match status" value="1"/>
</dbReference>
<dbReference type="GO" id="GO:0016491">
    <property type="term" value="F:oxidoreductase activity"/>
    <property type="evidence" value="ECO:0007669"/>
    <property type="project" value="UniProtKB-KW"/>
</dbReference>
<dbReference type="InterPro" id="IPR029154">
    <property type="entry name" value="HIBADH-like_NADP-bd"/>
</dbReference>
<dbReference type="EMBL" id="BLVP01000010">
    <property type="protein sequence ID" value="GFM37741.1"/>
    <property type="molecule type" value="Genomic_DNA"/>
</dbReference>
<keyword evidence="2" id="KW-0520">NAD</keyword>
<comment type="caution">
    <text evidence="6">The sequence shown here is derived from an EMBL/GenBank/DDBJ whole genome shotgun (WGS) entry which is preliminary data.</text>
</comment>
<feature type="domain" description="3-hydroxyisobutyrate dehydrogenase-like NAD-binding" evidence="5">
    <location>
        <begin position="167"/>
        <end position="285"/>
    </location>
</feature>
<dbReference type="PANTHER" id="PTHR43060:SF15">
    <property type="entry name" value="3-HYDROXYISOBUTYRATE DEHYDROGENASE-LIKE 1, MITOCHONDRIAL-RELATED"/>
    <property type="match status" value="1"/>
</dbReference>
<keyword evidence="1" id="KW-0560">Oxidoreductase</keyword>
<dbReference type="PIRSF" id="PIRSF000103">
    <property type="entry name" value="HIBADH"/>
    <property type="match status" value="1"/>
</dbReference>
<evidence type="ECO:0000256" key="3">
    <source>
        <dbReference type="PIRSR" id="PIRSR000103-1"/>
    </source>
</evidence>
<evidence type="ECO:0000259" key="5">
    <source>
        <dbReference type="Pfam" id="PF14833"/>
    </source>
</evidence>
<evidence type="ECO:0000313" key="7">
    <source>
        <dbReference type="Proteomes" id="UP000503820"/>
    </source>
</evidence>
<dbReference type="GO" id="GO:0051287">
    <property type="term" value="F:NAD binding"/>
    <property type="evidence" value="ECO:0007669"/>
    <property type="project" value="InterPro"/>
</dbReference>
<name>A0A7J0BX42_9BACT</name>
<dbReference type="Gene3D" id="3.40.50.720">
    <property type="entry name" value="NAD(P)-binding Rossmann-like Domain"/>
    <property type="match status" value="1"/>
</dbReference>
<dbReference type="RefSeq" id="WP_174410382.1">
    <property type="nucleotide sequence ID" value="NZ_BLVP01000010.1"/>
</dbReference>
<evidence type="ECO:0000256" key="2">
    <source>
        <dbReference type="ARBA" id="ARBA00023027"/>
    </source>
</evidence>
<organism evidence="6 7">
    <name type="scientific">Desulfovibrio psychrotolerans</name>
    <dbReference type="NCBI Taxonomy" id="415242"/>
    <lineage>
        <taxon>Bacteria</taxon>
        <taxon>Pseudomonadati</taxon>
        <taxon>Thermodesulfobacteriota</taxon>
        <taxon>Desulfovibrionia</taxon>
        <taxon>Desulfovibrionales</taxon>
        <taxon>Desulfovibrionaceae</taxon>
        <taxon>Desulfovibrio</taxon>
    </lineage>
</organism>
<evidence type="ECO:0000313" key="6">
    <source>
        <dbReference type="EMBL" id="GFM37741.1"/>
    </source>
</evidence>
<sequence>MGLKKIGWIGTGVMGKSMCGHLITAGYPTAVYNRTPERAKPLVDMGATYCASPAEVAAASDIVFTIVGFPADVEEVYLGENGIIRNARPGTVLVDMTTSSPSLASTIAAQAAAAGMHALDAPVSGGDLGARNATLAIMVGGEKDVFDRVLPLFNIMGKTVQRMGPAGAGQHTKMCNQILIAGTMVGTVESLLYAVRAGMDMDAVIDVIGSGAASSWSINNLGRRIAKGDYDPGFYIKHFIKDMGIALQEARAMNLSLPGLALVQQLYIAAQAQGLENMGTQGLYRACLTVNGME</sequence>
<protein>
    <submittedName>
        <fullName evidence="6">Oxidoreductase</fullName>
    </submittedName>
</protein>
<dbReference type="InterPro" id="IPR036291">
    <property type="entry name" value="NAD(P)-bd_dom_sf"/>
</dbReference>
<dbReference type="Proteomes" id="UP000503820">
    <property type="component" value="Unassembled WGS sequence"/>
</dbReference>
<dbReference type="PANTHER" id="PTHR43060">
    <property type="entry name" value="3-HYDROXYISOBUTYRATE DEHYDROGENASE-LIKE 1, MITOCHONDRIAL-RELATED"/>
    <property type="match status" value="1"/>
</dbReference>
<gene>
    <name evidence="6" type="ORF">DSM19430T_24250</name>
</gene>
<feature type="active site" evidence="3">
    <location>
        <position position="173"/>
    </location>
</feature>
<dbReference type="Gene3D" id="1.10.1040.10">
    <property type="entry name" value="N-(1-d-carboxylethyl)-l-norvaline Dehydrogenase, domain 2"/>
    <property type="match status" value="1"/>
</dbReference>
<evidence type="ECO:0000259" key="4">
    <source>
        <dbReference type="Pfam" id="PF03446"/>
    </source>
</evidence>
<dbReference type="InterPro" id="IPR006115">
    <property type="entry name" value="6PGDH_NADP-bd"/>
</dbReference>
<dbReference type="GO" id="GO:0050661">
    <property type="term" value="F:NADP binding"/>
    <property type="evidence" value="ECO:0007669"/>
    <property type="project" value="InterPro"/>
</dbReference>
<proteinExistence type="predicted"/>
<dbReference type="SUPFAM" id="SSF48179">
    <property type="entry name" value="6-phosphogluconate dehydrogenase C-terminal domain-like"/>
    <property type="match status" value="1"/>
</dbReference>
<evidence type="ECO:0000256" key="1">
    <source>
        <dbReference type="ARBA" id="ARBA00023002"/>
    </source>
</evidence>
<reference evidence="6 7" key="1">
    <citation type="submission" date="2020-05" db="EMBL/GenBank/DDBJ databases">
        <title>Draft genome sequence of Desulfovibrio psychrotolerans JS1T.</title>
        <authorList>
            <person name="Ueno A."/>
            <person name="Tamazawa S."/>
            <person name="Tamamura S."/>
            <person name="Murakami T."/>
            <person name="Kiyama T."/>
            <person name="Inomata H."/>
            <person name="Amano Y."/>
            <person name="Miyakawa K."/>
            <person name="Tamaki H."/>
            <person name="Naganuma T."/>
            <person name="Kaneko K."/>
        </authorList>
    </citation>
    <scope>NUCLEOTIDE SEQUENCE [LARGE SCALE GENOMIC DNA]</scope>
    <source>
        <strain evidence="6 7">JS1</strain>
    </source>
</reference>
<dbReference type="AlphaFoldDB" id="A0A7J0BX42"/>
<dbReference type="Pfam" id="PF03446">
    <property type="entry name" value="NAD_binding_2"/>
    <property type="match status" value="1"/>
</dbReference>